<organism evidence="2 3">
    <name type="scientific">Endomicrobium trichonymphae</name>
    <dbReference type="NCBI Taxonomy" id="1408204"/>
    <lineage>
        <taxon>Bacteria</taxon>
        <taxon>Pseudomonadati</taxon>
        <taxon>Elusimicrobiota</taxon>
        <taxon>Endomicrobiia</taxon>
        <taxon>Endomicrobiales</taxon>
        <taxon>Endomicrobiaceae</taxon>
        <taxon>Candidatus Endomicrobiellum</taxon>
    </lineage>
</organism>
<reference evidence="2 3" key="1">
    <citation type="submission" date="2015-11" db="EMBL/GenBank/DDBJ databases">
        <title>Evidence for parallel genomic evolution in an endosymbiosis of termite gut flagellates.</title>
        <authorList>
            <person name="Zheng H."/>
        </authorList>
    </citation>
    <scope>NUCLEOTIDE SEQUENCE [LARGE SCALE GENOMIC DNA]</scope>
    <source>
        <strain evidence="2 3">CET450</strain>
    </source>
</reference>
<keyword evidence="1" id="KW-0175">Coiled coil</keyword>
<dbReference type="EMBL" id="LNVX01000744">
    <property type="protein sequence ID" value="OEG69379.1"/>
    <property type="molecule type" value="Genomic_DNA"/>
</dbReference>
<protein>
    <submittedName>
        <fullName evidence="2">Uncharacterized protein</fullName>
    </submittedName>
</protein>
<gene>
    <name evidence="2" type="ORF">ATZ36_09920</name>
</gene>
<feature type="coiled-coil region" evidence="1">
    <location>
        <begin position="1"/>
        <end position="82"/>
    </location>
</feature>
<name>A0A1E5IFV3_ENDTX</name>
<accession>A0A1E5IFV3</accession>
<evidence type="ECO:0000256" key="1">
    <source>
        <dbReference type="SAM" id="Coils"/>
    </source>
</evidence>
<evidence type="ECO:0000313" key="2">
    <source>
        <dbReference type="EMBL" id="OEG69379.1"/>
    </source>
</evidence>
<dbReference type="Proteomes" id="UP000095237">
    <property type="component" value="Unassembled WGS sequence"/>
</dbReference>
<dbReference type="SUPFAM" id="SSF58100">
    <property type="entry name" value="Bacterial hemolysins"/>
    <property type="match status" value="1"/>
</dbReference>
<dbReference type="AlphaFoldDB" id="A0A1E5IFV3"/>
<proteinExistence type="predicted"/>
<evidence type="ECO:0000313" key="3">
    <source>
        <dbReference type="Proteomes" id="UP000095237"/>
    </source>
</evidence>
<sequence length="140" mass="16386">MKYLNETVENKNRQINQVSNELEEARGKIRFLNADAVEERELQGKGIIRQLNEQNGELKKRINEVNQEILTKTQEIKMLKSDVLFISYFSDQLHAPINLLSTVLSEENTWTKMKQMIRSLLNNISFMRLHWYDSAKSAGD</sequence>
<comment type="caution">
    <text evidence="2">The sequence shown here is derived from an EMBL/GenBank/DDBJ whole genome shotgun (WGS) entry which is preliminary data.</text>
</comment>
<keyword evidence="3" id="KW-1185">Reference proteome</keyword>